<gene>
    <name evidence="3" type="ORF">ASPCADRAFT_513645</name>
</gene>
<proteinExistence type="inferred from homology"/>
<comment type="similarity">
    <text evidence="1 2">Belongs to the PAL/histidase family.</text>
</comment>
<dbReference type="PROSITE" id="PS00488">
    <property type="entry name" value="PAL_HISTIDASE"/>
    <property type="match status" value="1"/>
</dbReference>
<dbReference type="EMBL" id="KV907496">
    <property type="protein sequence ID" value="OOF98047.1"/>
    <property type="molecule type" value="Genomic_DNA"/>
</dbReference>
<dbReference type="CDD" id="cd00332">
    <property type="entry name" value="PAL-HAL"/>
    <property type="match status" value="1"/>
</dbReference>
<evidence type="ECO:0000313" key="4">
    <source>
        <dbReference type="Proteomes" id="UP000188318"/>
    </source>
</evidence>
<dbReference type="Gene3D" id="1.20.200.10">
    <property type="entry name" value="Fumarase/aspartase (Central domain)"/>
    <property type="match status" value="1"/>
</dbReference>
<dbReference type="AlphaFoldDB" id="A0A1R3RUA6"/>
<dbReference type="Gene3D" id="1.10.274.20">
    <property type="entry name" value="Phenylalanine ammonia-lyase 1, domain 3"/>
    <property type="match status" value="1"/>
</dbReference>
<reference evidence="4" key="1">
    <citation type="journal article" date="2017" name="Genome Biol.">
        <title>Comparative genomics reveals high biological diversity and specific adaptations in the industrially and medically important fungal genus Aspergillus.</title>
        <authorList>
            <person name="de Vries R.P."/>
            <person name="Riley R."/>
            <person name="Wiebenga A."/>
            <person name="Aguilar-Osorio G."/>
            <person name="Amillis S."/>
            <person name="Uchima C.A."/>
            <person name="Anderluh G."/>
            <person name="Asadollahi M."/>
            <person name="Askin M."/>
            <person name="Barry K."/>
            <person name="Battaglia E."/>
            <person name="Bayram O."/>
            <person name="Benocci T."/>
            <person name="Braus-Stromeyer S.A."/>
            <person name="Caldana C."/>
            <person name="Canovas D."/>
            <person name="Cerqueira G.C."/>
            <person name="Chen F."/>
            <person name="Chen W."/>
            <person name="Choi C."/>
            <person name="Clum A."/>
            <person name="Dos Santos R.A."/>
            <person name="Damasio A.R."/>
            <person name="Diallinas G."/>
            <person name="Emri T."/>
            <person name="Fekete E."/>
            <person name="Flipphi M."/>
            <person name="Freyberg S."/>
            <person name="Gallo A."/>
            <person name="Gournas C."/>
            <person name="Habgood R."/>
            <person name="Hainaut M."/>
            <person name="Harispe M.L."/>
            <person name="Henrissat B."/>
            <person name="Hilden K.S."/>
            <person name="Hope R."/>
            <person name="Hossain A."/>
            <person name="Karabika E."/>
            <person name="Karaffa L."/>
            <person name="Karanyi Z."/>
            <person name="Krasevec N."/>
            <person name="Kuo A."/>
            <person name="Kusch H."/>
            <person name="LaButti K."/>
            <person name="Lagendijk E.L."/>
            <person name="Lapidus A."/>
            <person name="Levasseur A."/>
            <person name="Lindquist E."/>
            <person name="Lipzen A."/>
            <person name="Logrieco A.F."/>
            <person name="MacCabe A."/>
            <person name="Maekelae M.R."/>
            <person name="Malavazi I."/>
            <person name="Melin P."/>
            <person name="Meyer V."/>
            <person name="Mielnichuk N."/>
            <person name="Miskei M."/>
            <person name="Molnar A.P."/>
            <person name="Mule G."/>
            <person name="Ngan C.Y."/>
            <person name="Orejas M."/>
            <person name="Orosz E."/>
            <person name="Ouedraogo J.P."/>
            <person name="Overkamp K.M."/>
            <person name="Park H.-S."/>
            <person name="Perrone G."/>
            <person name="Piumi F."/>
            <person name="Punt P.J."/>
            <person name="Ram A.F."/>
            <person name="Ramon A."/>
            <person name="Rauscher S."/>
            <person name="Record E."/>
            <person name="Riano-Pachon D.M."/>
            <person name="Robert V."/>
            <person name="Roehrig J."/>
            <person name="Ruller R."/>
            <person name="Salamov A."/>
            <person name="Salih N.S."/>
            <person name="Samson R.A."/>
            <person name="Sandor E."/>
            <person name="Sanguinetti M."/>
            <person name="Schuetze T."/>
            <person name="Sepcic K."/>
            <person name="Shelest E."/>
            <person name="Sherlock G."/>
            <person name="Sophianopoulou V."/>
            <person name="Squina F.M."/>
            <person name="Sun H."/>
            <person name="Susca A."/>
            <person name="Todd R.B."/>
            <person name="Tsang A."/>
            <person name="Unkles S.E."/>
            <person name="van de Wiele N."/>
            <person name="van Rossen-Uffink D."/>
            <person name="Oliveira J.V."/>
            <person name="Vesth T.C."/>
            <person name="Visser J."/>
            <person name="Yu J.-H."/>
            <person name="Zhou M."/>
            <person name="Andersen M.R."/>
            <person name="Archer D.B."/>
            <person name="Baker S.E."/>
            <person name="Benoit I."/>
            <person name="Brakhage A.A."/>
            <person name="Braus G.H."/>
            <person name="Fischer R."/>
            <person name="Frisvad J.C."/>
            <person name="Goldman G.H."/>
            <person name="Houbraken J."/>
            <person name="Oakley B."/>
            <person name="Pocsi I."/>
            <person name="Scazzocchio C."/>
            <person name="Seiboth B."/>
            <person name="vanKuyk P.A."/>
            <person name="Wortman J."/>
            <person name="Dyer P.S."/>
            <person name="Grigoriev I.V."/>
        </authorList>
    </citation>
    <scope>NUCLEOTIDE SEQUENCE [LARGE SCALE GENOMIC DNA]</scope>
    <source>
        <strain evidence="4">ITEM 5010</strain>
    </source>
</reference>
<evidence type="ECO:0000256" key="2">
    <source>
        <dbReference type="RuleBase" id="RU003954"/>
    </source>
</evidence>
<dbReference type="GO" id="GO:0005737">
    <property type="term" value="C:cytoplasm"/>
    <property type="evidence" value="ECO:0007669"/>
    <property type="project" value="InterPro"/>
</dbReference>
<protein>
    <recommendedName>
        <fullName evidence="5">Phenylalanine ammonia-lyase</fullName>
    </recommendedName>
</protein>
<dbReference type="NCBIfam" id="TIGR01226">
    <property type="entry name" value="phe_am_lyase"/>
    <property type="match status" value="1"/>
</dbReference>
<dbReference type="Pfam" id="PF00221">
    <property type="entry name" value="Lyase_aromatic"/>
    <property type="match status" value="1"/>
</dbReference>
<accession>A0A1R3RUA6</accession>
<dbReference type="OMA" id="VDIVSMM"/>
<evidence type="ECO:0000313" key="3">
    <source>
        <dbReference type="EMBL" id="OOF98047.1"/>
    </source>
</evidence>
<dbReference type="PANTHER" id="PTHR10362">
    <property type="entry name" value="HISTIDINE AMMONIA-LYASE"/>
    <property type="match status" value="1"/>
</dbReference>
<organism evidence="3 4">
    <name type="scientific">Aspergillus carbonarius (strain ITEM 5010)</name>
    <dbReference type="NCBI Taxonomy" id="602072"/>
    <lineage>
        <taxon>Eukaryota</taxon>
        <taxon>Fungi</taxon>
        <taxon>Dikarya</taxon>
        <taxon>Ascomycota</taxon>
        <taxon>Pezizomycotina</taxon>
        <taxon>Eurotiomycetes</taxon>
        <taxon>Eurotiomycetidae</taxon>
        <taxon>Eurotiales</taxon>
        <taxon>Aspergillaceae</taxon>
        <taxon>Aspergillus</taxon>
        <taxon>Aspergillus subgen. Circumdati</taxon>
    </lineage>
</organism>
<sequence length="697" mass="75142">MLNKYIPEGHLEATTAHWNDLQKVLRDGDLEIDGNTLTLAGVVAVARYGCRPRLTDRPETIDAINESVVALAELIREGNHIYGVNTGFGGSADSRTNQTTTLQSSLLQLLQSGILADYDTNGKGPRPNAQVLGPHSMPSEWVKATMLVRGNSVARGHSAVSVPAISAIIQLLREDITPVIPLRGTISASGDLMPLAYVVGAIEGSPGIFVRVGGHQIVTAQKALQAVGAKGVTLGPKEALGLVNGTAASGALAGLVLYEAHQLAVLAQAVTALTVEAIQGSVESFHPFIAQVRPHAGQIEAAENILSVLRGSRLARGSSVSQTRAGLVQDRYSLRTASQWIGPQLEDLLLADRQVSVELNSTSDNPLIDAGEKTFYTGGNFQATSITSAMEKTRLALQMFGKILFVQCNEMIDPTLNNGLPTNLVADDPSLSFTMKGVDINMAAYMSELAYLANPVSSHVQTAEMQNQALNSLAFLSARYTMKAVDIVSMMGACSLYVACQALDLRVLQFIFFERLQQTVTQTTTEAFEQVLEPCVIDKLSQHLFESMKSSWSTTSRLDLRDRCQRVVEMSLPVFFGALVPPHCQDSHLFAAINVWKKVNISKVEVIYCDVLTAFCASQPTPEYLGVGTKAVYTSIRHDLGIPFHQGFIEHPSATHGELPETINGRVKKTVGGWISIVYEALRDGTLSGTILSAFKQ</sequence>
<dbReference type="InterPro" id="IPR001106">
    <property type="entry name" value="Aromatic_Lyase"/>
</dbReference>
<evidence type="ECO:0000256" key="1">
    <source>
        <dbReference type="ARBA" id="ARBA00007238"/>
    </source>
</evidence>
<dbReference type="SUPFAM" id="SSF48557">
    <property type="entry name" value="L-aspartase-like"/>
    <property type="match status" value="1"/>
</dbReference>
<dbReference type="OrthoDB" id="10051290at2759"/>
<dbReference type="GO" id="GO:0016841">
    <property type="term" value="F:ammonia-lyase activity"/>
    <property type="evidence" value="ECO:0007669"/>
    <property type="project" value="InterPro"/>
</dbReference>
<keyword evidence="4" id="KW-1185">Reference proteome</keyword>
<dbReference type="InterPro" id="IPR022313">
    <property type="entry name" value="Phe/His_NH3-lyase_AS"/>
</dbReference>
<dbReference type="InterPro" id="IPR008948">
    <property type="entry name" value="L-Aspartase-like"/>
</dbReference>
<dbReference type="Proteomes" id="UP000188318">
    <property type="component" value="Unassembled WGS sequence"/>
</dbReference>
<dbReference type="InterPro" id="IPR005922">
    <property type="entry name" value="Phe_NH3-lyase"/>
</dbReference>
<dbReference type="STRING" id="602072.A0A1R3RUA6"/>
<dbReference type="Gene3D" id="1.10.275.10">
    <property type="entry name" value="Fumarase/aspartase (N-terminal domain)"/>
    <property type="match status" value="1"/>
</dbReference>
<evidence type="ECO:0008006" key="5">
    <source>
        <dbReference type="Google" id="ProtNLM"/>
    </source>
</evidence>
<dbReference type="VEuPathDB" id="FungiDB:ASPCADRAFT_513645"/>
<keyword evidence="2" id="KW-0456">Lyase</keyword>
<dbReference type="InterPro" id="IPR023144">
    <property type="entry name" value="Phe_NH3-lyase_shielding_dom_sf"/>
</dbReference>
<name>A0A1R3RUA6_ASPC5</name>
<dbReference type="InterPro" id="IPR024083">
    <property type="entry name" value="Fumarase/histidase_N"/>
</dbReference>
<dbReference type="GO" id="GO:0006559">
    <property type="term" value="P:L-phenylalanine catabolic process"/>
    <property type="evidence" value="ECO:0007669"/>
    <property type="project" value="InterPro"/>
</dbReference>